<dbReference type="Proteomes" id="UP000053480">
    <property type="component" value="Unassembled WGS sequence"/>
</dbReference>
<comment type="caution">
    <text evidence="1">The sequence shown here is derived from an EMBL/GenBank/DDBJ whole genome shotgun (WGS) entry which is preliminary data.</text>
</comment>
<sequence>MRKYWAFLGLFLVLSLAVKVLSEPNVPFNVELFELINYHQASFLNPVMIFLSLYGREYVWIPLTAVLLVFKRTRKIAITLAASFVLAIILGEASKYLFAQLRPFYYVHANLLVPEPHDYSYPSGHALIVGDGAVVLMSTSPKWLWIPMLVEALLVSYSRVYVGVHWPADVLGGWLLGVWTALFSVDMERRGLLKGIEKALKAE</sequence>
<dbReference type="EMBL" id="JZWS03000020">
    <property type="protein sequence ID" value="MEW9492285.1"/>
    <property type="molecule type" value="Genomic_DNA"/>
</dbReference>
<evidence type="ECO:0000313" key="1">
    <source>
        <dbReference type="EMBL" id="MEW9492285.1"/>
    </source>
</evidence>
<organism evidence="1 2">
    <name type="scientific">Candidatus Aramenus sulfurataquae</name>
    <dbReference type="NCBI Taxonomy" id="1326980"/>
    <lineage>
        <taxon>Archaea</taxon>
        <taxon>Thermoproteota</taxon>
        <taxon>Thermoprotei</taxon>
        <taxon>Sulfolobales</taxon>
        <taxon>Sulfolobaceae</taxon>
        <taxon>Candidatus Aramenus</taxon>
    </lineage>
</organism>
<gene>
    <name evidence="1" type="ORF">TQ35_0008820</name>
</gene>
<proteinExistence type="predicted"/>
<reference evidence="1" key="1">
    <citation type="submission" date="2024-07" db="EMBL/GenBank/DDBJ databases">
        <title>Metagenome and Metagenome-Assembled Genomes of Archaea from a hot spring from the geothermal field of Los Azufres, Mexico.</title>
        <authorList>
            <person name="Marin-Paredes R."/>
            <person name="Martinez-Romero E."/>
            <person name="Servin-Garciduenas L.E."/>
        </authorList>
    </citation>
    <scope>NUCLEOTIDE SEQUENCE</scope>
    <source>
        <strain evidence="1">AZ1-454</strain>
    </source>
</reference>
<protein>
    <submittedName>
        <fullName evidence="1">Phosphatase PAP2 family protein</fullName>
    </submittedName>
</protein>
<accession>A0ACC6TQW4</accession>
<evidence type="ECO:0000313" key="2">
    <source>
        <dbReference type="Proteomes" id="UP000053480"/>
    </source>
</evidence>
<name>A0ACC6TQW4_9CREN</name>